<protein>
    <submittedName>
        <fullName evidence="2">YpbF family protein</fullName>
    </submittedName>
</protein>
<sequence length="142" mass="16658">MSVHLELKDNPVAKVMIDELIVRKKKLDTMEKLKTRTSISVIVVSVALLLFGFNWTGYGVLGLPFSINGSFGIILFLCSALGVARLLHLNKKTDKADQEFEELREEFIQRSEDFWKEDHQWKKREFTFNQLLKKYDINVFYR</sequence>
<reference evidence="2" key="1">
    <citation type="submission" date="2022-06" db="EMBL/GenBank/DDBJ databases">
        <title>Alkalicoccobacillus porphyridii sp. nov., isolated from a marine red alga, Porphyridium purpureum and reclassification of Shouchella plakortidis and Shouchella gibsonii as Alkalicoccobacillus plakortidis comb. nov. and Alkalicoccobacillus gibsonii comb. nov.</title>
        <authorList>
            <person name="Kim K.H."/>
            <person name="Lee J.K."/>
            <person name="Han D.M."/>
            <person name="Baek J.H."/>
            <person name="Jeon C.O."/>
        </authorList>
    </citation>
    <scope>NUCLEOTIDE SEQUENCE</scope>
    <source>
        <strain evidence="2">DSM 19153</strain>
    </source>
</reference>
<feature type="transmembrane region" description="Helical" evidence="1">
    <location>
        <begin position="33"/>
        <end position="53"/>
    </location>
</feature>
<feature type="transmembrane region" description="Helical" evidence="1">
    <location>
        <begin position="65"/>
        <end position="87"/>
    </location>
</feature>
<evidence type="ECO:0000313" key="3">
    <source>
        <dbReference type="Proteomes" id="UP001203665"/>
    </source>
</evidence>
<keyword evidence="3" id="KW-1185">Reference proteome</keyword>
<name>A0ABT0XEG7_9BACI</name>
<comment type="caution">
    <text evidence="2">The sequence shown here is derived from an EMBL/GenBank/DDBJ whole genome shotgun (WGS) entry which is preliminary data.</text>
</comment>
<proteinExistence type="predicted"/>
<organism evidence="2 3">
    <name type="scientific">Alkalicoccobacillus plakortidis</name>
    <dbReference type="NCBI Taxonomy" id="444060"/>
    <lineage>
        <taxon>Bacteria</taxon>
        <taxon>Bacillati</taxon>
        <taxon>Bacillota</taxon>
        <taxon>Bacilli</taxon>
        <taxon>Bacillales</taxon>
        <taxon>Bacillaceae</taxon>
        <taxon>Alkalicoccobacillus</taxon>
    </lineage>
</organism>
<keyword evidence="1" id="KW-0472">Membrane</keyword>
<gene>
    <name evidence="2" type="ORF">NDM98_01380</name>
</gene>
<dbReference type="Proteomes" id="UP001203665">
    <property type="component" value="Unassembled WGS sequence"/>
</dbReference>
<dbReference type="Pfam" id="PF10864">
    <property type="entry name" value="DUF2663"/>
    <property type="match status" value="1"/>
</dbReference>
<keyword evidence="1" id="KW-1133">Transmembrane helix</keyword>
<keyword evidence="1" id="KW-0812">Transmembrane</keyword>
<evidence type="ECO:0000256" key="1">
    <source>
        <dbReference type="SAM" id="Phobius"/>
    </source>
</evidence>
<dbReference type="EMBL" id="JAMQJY010000001">
    <property type="protein sequence ID" value="MCM2674300.1"/>
    <property type="molecule type" value="Genomic_DNA"/>
</dbReference>
<dbReference type="RefSeq" id="WP_251603726.1">
    <property type="nucleotide sequence ID" value="NZ_JAMQJY010000001.1"/>
</dbReference>
<evidence type="ECO:0000313" key="2">
    <source>
        <dbReference type="EMBL" id="MCM2674300.1"/>
    </source>
</evidence>
<dbReference type="InterPro" id="IPR020210">
    <property type="entry name" value="Uncharacterised_YpbF_TM"/>
</dbReference>
<accession>A0ABT0XEG7</accession>